<organism evidence="3 4">
    <name type="scientific">Diaporthe helianthi</name>
    <dbReference type="NCBI Taxonomy" id="158607"/>
    <lineage>
        <taxon>Eukaryota</taxon>
        <taxon>Fungi</taxon>
        <taxon>Dikarya</taxon>
        <taxon>Ascomycota</taxon>
        <taxon>Pezizomycotina</taxon>
        <taxon>Sordariomycetes</taxon>
        <taxon>Sordariomycetidae</taxon>
        <taxon>Diaporthales</taxon>
        <taxon>Diaporthaceae</taxon>
        <taxon>Diaporthe</taxon>
    </lineage>
</organism>
<keyword evidence="1" id="KW-0175">Coiled coil</keyword>
<gene>
    <name evidence="3" type="ORF">DHEL01_v206287</name>
</gene>
<evidence type="ECO:0000256" key="1">
    <source>
        <dbReference type="SAM" id="Coils"/>
    </source>
</evidence>
<sequence>MWLNAVPTGQESTNSQSAAQRAPSALSDSDDIRPPTALSSSDAPPPSALSDDDDDFRLPSPLINYPLRFTVSAMNIASLAEQQDNLDHGYSHRDGGHLPHLPRDLLCSLSSTLAENGSPIGLASGRAVQLVVERERLQNKRVQDAIREAEERLAELLRLVACISGEGLQEFQDTSMASGFVGQEMETSFATLGHARVPTFNIENHAEDAPAEPVLLASAPAPPLRPLGEPELLLAGYYSTTEIRKELE</sequence>
<evidence type="ECO:0000256" key="2">
    <source>
        <dbReference type="SAM" id="MobiDB-lite"/>
    </source>
</evidence>
<accession>A0A2P5HYJ2</accession>
<comment type="caution">
    <text evidence="3">The sequence shown here is derived from an EMBL/GenBank/DDBJ whole genome shotgun (WGS) entry which is preliminary data.</text>
</comment>
<evidence type="ECO:0000313" key="4">
    <source>
        <dbReference type="Proteomes" id="UP000094444"/>
    </source>
</evidence>
<protein>
    <submittedName>
        <fullName evidence="3">Uncharacterized protein</fullName>
    </submittedName>
</protein>
<dbReference type="Proteomes" id="UP000094444">
    <property type="component" value="Unassembled WGS sequence"/>
</dbReference>
<reference evidence="3" key="1">
    <citation type="submission" date="2017-09" db="EMBL/GenBank/DDBJ databases">
        <title>Polyketide synthases of a Diaporthe helianthi virulent isolate.</title>
        <authorList>
            <person name="Baroncelli R."/>
        </authorList>
    </citation>
    <scope>NUCLEOTIDE SEQUENCE [LARGE SCALE GENOMIC DNA]</scope>
    <source>
        <strain evidence="3">7/96</strain>
    </source>
</reference>
<keyword evidence="4" id="KW-1185">Reference proteome</keyword>
<feature type="compositionally biased region" description="Polar residues" evidence="2">
    <location>
        <begin position="7"/>
        <end position="19"/>
    </location>
</feature>
<feature type="coiled-coil region" evidence="1">
    <location>
        <begin position="132"/>
        <end position="166"/>
    </location>
</feature>
<dbReference type="EMBL" id="MAVT02000503">
    <property type="protein sequence ID" value="POS75316.1"/>
    <property type="molecule type" value="Genomic_DNA"/>
</dbReference>
<dbReference type="InParanoid" id="A0A2P5HYJ2"/>
<proteinExistence type="predicted"/>
<evidence type="ECO:0000313" key="3">
    <source>
        <dbReference type="EMBL" id="POS75316.1"/>
    </source>
</evidence>
<dbReference type="AlphaFoldDB" id="A0A2P5HYJ2"/>
<name>A0A2P5HYJ2_DIAHE</name>
<feature type="region of interest" description="Disordered" evidence="2">
    <location>
        <begin position="1"/>
        <end position="56"/>
    </location>
</feature>